<dbReference type="PANTHER" id="PTHR12387">
    <property type="entry name" value="26S PROTEASOME NON-ATPASE REGULATORY SUBUNIT 8"/>
    <property type="match status" value="1"/>
</dbReference>
<keyword evidence="2" id="KW-0647">Proteasome</keyword>
<dbReference type="OrthoDB" id="8775810at2759"/>
<dbReference type="PANTHER" id="PTHR12387:SF0">
    <property type="entry name" value="26S PROTEASOME NON-ATPASE REGULATORY SUBUNIT 8"/>
    <property type="match status" value="1"/>
</dbReference>
<dbReference type="Proteomes" id="UP000774326">
    <property type="component" value="Unassembled WGS sequence"/>
</dbReference>
<evidence type="ECO:0000259" key="3">
    <source>
        <dbReference type="PROSITE" id="PS50250"/>
    </source>
</evidence>
<comment type="similarity">
    <text evidence="1">Belongs to the proteasome subunit S14 family.</text>
</comment>
<dbReference type="GO" id="GO:0005829">
    <property type="term" value="C:cytosol"/>
    <property type="evidence" value="ECO:0007669"/>
    <property type="project" value="TreeGrafter"/>
</dbReference>
<dbReference type="InterPro" id="IPR033464">
    <property type="entry name" value="CSN8_PSD8_EIF3K"/>
</dbReference>
<sequence length="276" mass="31587">MPSLEQLTNQLKSSFESKDFSGVNSILTPIKIQLIENDLLIPNPTKFKDADYINDLIIARSILEIGAISSINLKDFQKFSSFVAQLKAFYFGSNDQNLSKSAKKNKVLSLYLLLLLSQGDISKFHQELEYLSHKIPNLEGDLYLSYPINIKNWLLIGDYEKAISILLNENTEEKTKLKEINIFNETLLTTIRLEISESIKLSYKSLPFANAKILLFFQNEKQVEAFADEQGWTHKQNVLYFQESDNSTEDNEDGLSNNEKLVKNALNYAREIDSII</sequence>
<dbReference type="GO" id="GO:0005634">
    <property type="term" value="C:nucleus"/>
    <property type="evidence" value="ECO:0007669"/>
    <property type="project" value="TreeGrafter"/>
</dbReference>
<reference evidence="4" key="1">
    <citation type="journal article" date="2021" name="Open Biol.">
        <title>Shared evolutionary footprints suggest mitochondrial oxidative damage underlies multiple complex I losses in fungi.</title>
        <authorList>
            <person name="Schikora-Tamarit M.A."/>
            <person name="Marcet-Houben M."/>
            <person name="Nosek J."/>
            <person name="Gabaldon T."/>
        </authorList>
    </citation>
    <scope>NUCLEOTIDE SEQUENCE</scope>
    <source>
        <strain evidence="4">CBS2887</strain>
    </source>
</reference>
<dbReference type="GO" id="GO:0008541">
    <property type="term" value="C:proteasome regulatory particle, lid subcomplex"/>
    <property type="evidence" value="ECO:0007669"/>
    <property type="project" value="TreeGrafter"/>
</dbReference>
<comment type="caution">
    <text evidence="4">The sequence shown here is derived from an EMBL/GenBank/DDBJ whole genome shotgun (WGS) entry which is preliminary data.</text>
</comment>
<feature type="domain" description="PCI" evidence="3">
    <location>
        <begin position="77"/>
        <end position="255"/>
    </location>
</feature>
<name>A0A9P8Q090_WICPI</name>
<keyword evidence="5" id="KW-1185">Reference proteome</keyword>
<evidence type="ECO:0000313" key="5">
    <source>
        <dbReference type="Proteomes" id="UP000774326"/>
    </source>
</evidence>
<organism evidence="4 5">
    <name type="scientific">Wickerhamomyces pijperi</name>
    <name type="common">Yeast</name>
    <name type="synonym">Pichia pijperi</name>
    <dbReference type="NCBI Taxonomy" id="599730"/>
    <lineage>
        <taxon>Eukaryota</taxon>
        <taxon>Fungi</taxon>
        <taxon>Dikarya</taxon>
        <taxon>Ascomycota</taxon>
        <taxon>Saccharomycotina</taxon>
        <taxon>Saccharomycetes</taxon>
        <taxon>Phaffomycetales</taxon>
        <taxon>Wickerhamomycetaceae</taxon>
        <taxon>Wickerhamomyces</taxon>
    </lineage>
</organism>
<protein>
    <recommendedName>
        <fullName evidence="3">PCI domain-containing protein</fullName>
    </recommendedName>
</protein>
<dbReference type="InterPro" id="IPR000717">
    <property type="entry name" value="PCI_dom"/>
</dbReference>
<proteinExistence type="inferred from homology"/>
<dbReference type="Pfam" id="PF10075">
    <property type="entry name" value="CSN8_PSD8_EIF3K"/>
    <property type="match status" value="1"/>
</dbReference>
<dbReference type="EMBL" id="JAEUBG010004417">
    <property type="protein sequence ID" value="KAH3681457.1"/>
    <property type="molecule type" value="Genomic_DNA"/>
</dbReference>
<dbReference type="AlphaFoldDB" id="A0A9P8Q090"/>
<evidence type="ECO:0000256" key="1">
    <source>
        <dbReference type="ARBA" id="ARBA00009627"/>
    </source>
</evidence>
<evidence type="ECO:0000256" key="2">
    <source>
        <dbReference type="ARBA" id="ARBA00022942"/>
    </source>
</evidence>
<dbReference type="InterPro" id="IPR006746">
    <property type="entry name" value="26S_Psome_Rpn12"/>
</dbReference>
<gene>
    <name evidence="4" type="ORF">WICPIJ_007614</name>
</gene>
<reference evidence="4" key="2">
    <citation type="submission" date="2021-01" db="EMBL/GenBank/DDBJ databases">
        <authorList>
            <person name="Schikora-Tamarit M.A."/>
        </authorList>
    </citation>
    <scope>NUCLEOTIDE SEQUENCE</scope>
    <source>
        <strain evidence="4">CBS2887</strain>
    </source>
</reference>
<dbReference type="Gene3D" id="1.25.40.990">
    <property type="match status" value="1"/>
</dbReference>
<evidence type="ECO:0000313" key="4">
    <source>
        <dbReference type="EMBL" id="KAH3681457.1"/>
    </source>
</evidence>
<dbReference type="GO" id="GO:0043161">
    <property type="term" value="P:proteasome-mediated ubiquitin-dependent protein catabolic process"/>
    <property type="evidence" value="ECO:0007669"/>
    <property type="project" value="TreeGrafter"/>
</dbReference>
<dbReference type="PROSITE" id="PS50250">
    <property type="entry name" value="PCI"/>
    <property type="match status" value="1"/>
</dbReference>
<accession>A0A9P8Q090</accession>